<protein>
    <submittedName>
        <fullName evidence="1">Uncharacterized protein</fullName>
    </submittedName>
</protein>
<dbReference type="HOGENOM" id="CLU_2816546_0_0_1"/>
<dbReference type="Proteomes" id="UP000026961">
    <property type="component" value="Chromosome 10"/>
</dbReference>
<sequence>MPEFMDRILADKPNAGGDRKAAATPQVIAGDPFGIKPVYSLLRLLLLHRQFARWFEVLHPLHPLRYK</sequence>
<dbReference type="Gramene" id="OGLUM10G04120.1">
    <property type="protein sequence ID" value="OGLUM10G04120.1"/>
    <property type="gene ID" value="OGLUM10G04120"/>
</dbReference>
<keyword evidence="2" id="KW-1185">Reference proteome</keyword>
<evidence type="ECO:0000313" key="2">
    <source>
        <dbReference type="Proteomes" id="UP000026961"/>
    </source>
</evidence>
<name>A0A0E0B8G5_9ORYZ</name>
<reference evidence="1" key="1">
    <citation type="submission" date="2015-04" db="UniProtKB">
        <authorList>
            <consortium name="EnsemblPlants"/>
        </authorList>
    </citation>
    <scope>IDENTIFICATION</scope>
</reference>
<dbReference type="AlphaFoldDB" id="A0A0E0B8G5"/>
<evidence type="ECO:0000313" key="1">
    <source>
        <dbReference type="EnsemblPlants" id="OGLUM10G04120.1"/>
    </source>
</evidence>
<dbReference type="EnsemblPlants" id="OGLUM10G04120.1">
    <property type="protein sequence ID" value="OGLUM10G04120.1"/>
    <property type="gene ID" value="OGLUM10G04120"/>
</dbReference>
<reference evidence="1" key="2">
    <citation type="submission" date="2018-05" db="EMBL/GenBank/DDBJ databases">
        <title>OgluRS3 (Oryza glumaepatula Reference Sequence Version 3).</title>
        <authorList>
            <person name="Zhang J."/>
            <person name="Kudrna D."/>
            <person name="Lee S."/>
            <person name="Talag J."/>
            <person name="Welchert J."/>
            <person name="Wing R.A."/>
        </authorList>
    </citation>
    <scope>NUCLEOTIDE SEQUENCE [LARGE SCALE GENOMIC DNA]</scope>
</reference>
<organism evidence="1">
    <name type="scientific">Oryza glumipatula</name>
    <dbReference type="NCBI Taxonomy" id="40148"/>
    <lineage>
        <taxon>Eukaryota</taxon>
        <taxon>Viridiplantae</taxon>
        <taxon>Streptophyta</taxon>
        <taxon>Embryophyta</taxon>
        <taxon>Tracheophyta</taxon>
        <taxon>Spermatophyta</taxon>
        <taxon>Magnoliopsida</taxon>
        <taxon>Liliopsida</taxon>
        <taxon>Poales</taxon>
        <taxon>Poaceae</taxon>
        <taxon>BOP clade</taxon>
        <taxon>Oryzoideae</taxon>
        <taxon>Oryzeae</taxon>
        <taxon>Oryzinae</taxon>
        <taxon>Oryza</taxon>
    </lineage>
</organism>
<proteinExistence type="predicted"/>
<accession>A0A0E0B8G5</accession>